<dbReference type="Proteomes" id="UP000253676">
    <property type="component" value="Unassembled WGS sequence"/>
</dbReference>
<gene>
    <name evidence="1" type="ORF">DR980_15750</name>
</gene>
<dbReference type="InterPro" id="IPR029058">
    <property type="entry name" value="AB_hydrolase_fold"/>
</dbReference>
<proteinExistence type="predicted"/>
<evidence type="ECO:0000313" key="2">
    <source>
        <dbReference type="Proteomes" id="UP000253676"/>
    </source>
</evidence>
<protein>
    <submittedName>
        <fullName evidence="1">Alpha/beta hydrolase</fullName>
    </submittedName>
</protein>
<organism evidence="1 2">
    <name type="scientific">Flavobacterium psychrolimnae</name>
    <dbReference type="NCBI Taxonomy" id="249351"/>
    <lineage>
        <taxon>Bacteria</taxon>
        <taxon>Pseudomonadati</taxon>
        <taxon>Bacteroidota</taxon>
        <taxon>Flavobacteriia</taxon>
        <taxon>Flavobacteriales</taxon>
        <taxon>Flavobacteriaceae</taxon>
        <taxon>Flavobacterium</taxon>
    </lineage>
</organism>
<evidence type="ECO:0000313" key="1">
    <source>
        <dbReference type="EMBL" id="RBN48940.1"/>
    </source>
</evidence>
<dbReference type="RefSeq" id="WP_113637868.1">
    <property type="nucleotide sequence ID" value="NZ_QNUX01000020.1"/>
</dbReference>
<keyword evidence="1" id="KW-0378">Hydrolase</keyword>
<comment type="caution">
    <text evidence="1">The sequence shown here is derived from an EMBL/GenBank/DDBJ whole genome shotgun (WGS) entry which is preliminary data.</text>
</comment>
<sequence length="227" mass="26066">MSKIPVYLMPGLASSAAIFERIVLPEDTFEIHLLEWEIPLDHESLTDYAKRISAKVIHKNPVLIGVSFGGILVQEMAKYVEVRKVIIISSVRCNSEFPRRLKIAKTTKAYKLIPMSLFANIESLAKFSFGEKVNQRLKLYEKFLSVRDIRYLNWAVEQVILWDRTVSDENVIHIHGDADDVFPIKYIKNCIIVKGGTHIMILNKYKWLNENLPSIILGVKKQAKTLL</sequence>
<dbReference type="SUPFAM" id="SSF53474">
    <property type="entry name" value="alpha/beta-Hydrolases"/>
    <property type="match status" value="1"/>
</dbReference>
<dbReference type="Gene3D" id="3.40.50.1820">
    <property type="entry name" value="alpha/beta hydrolase"/>
    <property type="match status" value="1"/>
</dbReference>
<dbReference type="EMBL" id="QNUX01000020">
    <property type="protein sequence ID" value="RBN48940.1"/>
    <property type="molecule type" value="Genomic_DNA"/>
</dbReference>
<dbReference type="AlphaFoldDB" id="A0A366AVN3"/>
<name>A0A366AVN3_9FLAO</name>
<reference evidence="1 2" key="1">
    <citation type="submission" date="2018-07" db="EMBL/GenBank/DDBJ databases">
        <title>Complete genome sequence of Flavobacterium psychrolimnae LMG 22018.</title>
        <authorList>
            <person name="Kim D.-U."/>
        </authorList>
    </citation>
    <scope>NUCLEOTIDE SEQUENCE [LARGE SCALE GENOMIC DNA]</scope>
    <source>
        <strain evidence="1 2">LMG 22018</strain>
    </source>
</reference>
<dbReference type="GO" id="GO:0016787">
    <property type="term" value="F:hydrolase activity"/>
    <property type="evidence" value="ECO:0007669"/>
    <property type="project" value="UniProtKB-KW"/>
</dbReference>
<keyword evidence="2" id="KW-1185">Reference proteome</keyword>
<dbReference type="OrthoDB" id="659408at2"/>
<accession>A0A366AVN3</accession>